<sequence>MNIRKPKRVTCALLAPWVRIEYLIEMEWGDGGECGPPELSLSGRNETAEVATSRQYPDKVCMKENDSFYLFVRGIFEMAEHIMMRFSLEDRGAYWAAYTKDNVYRNIFRVPSGRKTLRNG</sequence>
<dbReference type="Proteomes" id="UP000299102">
    <property type="component" value="Unassembled WGS sequence"/>
</dbReference>
<accession>A0A4C1U9X5</accession>
<keyword evidence="2" id="KW-1185">Reference proteome</keyword>
<organism evidence="1 2">
    <name type="scientific">Eumeta variegata</name>
    <name type="common">Bagworm moth</name>
    <name type="synonym">Eumeta japonica</name>
    <dbReference type="NCBI Taxonomy" id="151549"/>
    <lineage>
        <taxon>Eukaryota</taxon>
        <taxon>Metazoa</taxon>
        <taxon>Ecdysozoa</taxon>
        <taxon>Arthropoda</taxon>
        <taxon>Hexapoda</taxon>
        <taxon>Insecta</taxon>
        <taxon>Pterygota</taxon>
        <taxon>Neoptera</taxon>
        <taxon>Endopterygota</taxon>
        <taxon>Lepidoptera</taxon>
        <taxon>Glossata</taxon>
        <taxon>Ditrysia</taxon>
        <taxon>Tineoidea</taxon>
        <taxon>Psychidae</taxon>
        <taxon>Oiketicinae</taxon>
        <taxon>Eumeta</taxon>
    </lineage>
</organism>
<dbReference type="EMBL" id="BGZK01000147">
    <property type="protein sequence ID" value="GBP23108.1"/>
    <property type="molecule type" value="Genomic_DNA"/>
</dbReference>
<name>A0A4C1U9X5_EUMVA</name>
<comment type="caution">
    <text evidence="1">The sequence shown here is derived from an EMBL/GenBank/DDBJ whole genome shotgun (WGS) entry which is preliminary data.</text>
</comment>
<reference evidence="1 2" key="1">
    <citation type="journal article" date="2019" name="Commun. Biol.">
        <title>The bagworm genome reveals a unique fibroin gene that provides high tensile strength.</title>
        <authorList>
            <person name="Kono N."/>
            <person name="Nakamura H."/>
            <person name="Ohtoshi R."/>
            <person name="Tomita M."/>
            <person name="Numata K."/>
            <person name="Arakawa K."/>
        </authorList>
    </citation>
    <scope>NUCLEOTIDE SEQUENCE [LARGE SCALE GENOMIC DNA]</scope>
</reference>
<proteinExistence type="predicted"/>
<protein>
    <submittedName>
        <fullName evidence="1">Uncharacterized protein</fullName>
    </submittedName>
</protein>
<evidence type="ECO:0000313" key="1">
    <source>
        <dbReference type="EMBL" id="GBP23108.1"/>
    </source>
</evidence>
<evidence type="ECO:0000313" key="2">
    <source>
        <dbReference type="Proteomes" id="UP000299102"/>
    </source>
</evidence>
<dbReference type="AlphaFoldDB" id="A0A4C1U9X5"/>
<gene>
    <name evidence="1" type="ORF">EVAR_13128_1</name>
</gene>